<evidence type="ECO:0000313" key="2">
    <source>
        <dbReference type="Proteomes" id="UP000886469"/>
    </source>
</evidence>
<name>A0ABX1TBJ7_9PROT</name>
<evidence type="ECO:0000313" key="1">
    <source>
        <dbReference type="EMBL" id="NMQ06449.1"/>
    </source>
</evidence>
<reference evidence="1" key="1">
    <citation type="submission" date="2019-03" db="EMBL/GenBank/DDBJ databases">
        <title>Metabolic reconstructions from genomes of highly enriched 'Candidatus Accumulibacter' and 'Candidatus Competibacter' bioreactor populations.</title>
        <authorList>
            <person name="Annavajhala M.K."/>
            <person name="Welles L."/>
            <person name="Abbas B."/>
            <person name="Sorokin D."/>
            <person name="Park H."/>
            <person name="Van Loosdrecht M."/>
            <person name="Chandran K."/>
        </authorList>
    </citation>
    <scope>NUCLEOTIDE SEQUENCE</scope>
    <source>
        <strain evidence="1">SBR_L</strain>
    </source>
</reference>
<proteinExistence type="predicted"/>
<protein>
    <submittedName>
        <fullName evidence="1">Uncharacterized protein</fullName>
    </submittedName>
</protein>
<gene>
    <name evidence="1" type="ORF">E4Q08_14930</name>
</gene>
<keyword evidence="2" id="KW-1185">Reference proteome</keyword>
<organism evidence="1 2">
    <name type="scientific">Candidatus Accumulibacter contiguus</name>
    <dbReference type="NCBI Taxonomy" id="2954381"/>
    <lineage>
        <taxon>Bacteria</taxon>
        <taxon>Pseudomonadati</taxon>
        <taxon>Pseudomonadota</taxon>
        <taxon>Betaproteobacteria</taxon>
        <taxon>Candidatus Accumulibacter</taxon>
    </lineage>
</organism>
<comment type="caution">
    <text evidence="1">The sequence shown here is derived from an EMBL/GenBank/DDBJ whole genome shotgun (WGS) entry which is preliminary data.</text>
</comment>
<dbReference type="EMBL" id="SPMX01000042">
    <property type="protein sequence ID" value="NMQ06449.1"/>
    <property type="molecule type" value="Genomic_DNA"/>
</dbReference>
<dbReference type="SUPFAM" id="SSF52096">
    <property type="entry name" value="ClpP/crotonase"/>
    <property type="match status" value="1"/>
</dbReference>
<sequence>MLIAPTFSYGMDVRHDKKRNEYTTFLTGKIVPGDLAKIVASVSAPGNFPKYFTLDSPGGDLLEAMRIGQFIRETATGTFVAKECSSACVFLLVAGTSRSALDDAAVGIHRPYFEAKEFSGLSLPEAEARHRQLRSAARRYLENMEMTTAAIEKMFSIGSDDVYYLTPPDKARLLVVPSAYSEWIRAKCSPPTAQDTQLFKSRGFNIFAKFDKEPPTDPVFLAYISKMDRAQKCEEDLVKQVRDAALLKYRGK</sequence>
<accession>A0ABX1TBJ7</accession>
<dbReference type="InterPro" id="IPR029045">
    <property type="entry name" value="ClpP/crotonase-like_dom_sf"/>
</dbReference>
<dbReference type="Gene3D" id="3.90.226.10">
    <property type="entry name" value="2-enoyl-CoA Hydratase, Chain A, domain 1"/>
    <property type="match status" value="1"/>
</dbReference>
<dbReference type="Proteomes" id="UP000886469">
    <property type="component" value="Unassembled WGS sequence"/>
</dbReference>